<evidence type="ECO:0000313" key="1">
    <source>
        <dbReference type="EMBL" id="NLJ22655.1"/>
    </source>
</evidence>
<reference evidence="1 2" key="1">
    <citation type="journal article" date="2020" name="Biotechnol. Biofuels">
        <title>New insights from the biogas microbiome by comprehensive genome-resolved metagenomics of nearly 1600 species originating from multiple anaerobic digesters.</title>
        <authorList>
            <person name="Campanaro S."/>
            <person name="Treu L."/>
            <person name="Rodriguez-R L.M."/>
            <person name="Kovalovszki A."/>
            <person name="Ziels R.M."/>
            <person name="Maus I."/>
            <person name="Zhu X."/>
            <person name="Kougias P.G."/>
            <person name="Basile A."/>
            <person name="Luo G."/>
            <person name="Schluter A."/>
            <person name="Konstantinidis K.T."/>
            <person name="Angelidaki I."/>
        </authorList>
    </citation>
    <scope>NUCLEOTIDE SEQUENCE [LARGE SCALE GENOMIC DNA]</scope>
    <source>
        <strain evidence="1">AS27yjCOA_157</strain>
    </source>
</reference>
<dbReference type="EMBL" id="JAAYUN010000098">
    <property type="protein sequence ID" value="NLJ22655.1"/>
    <property type="molecule type" value="Genomic_DNA"/>
</dbReference>
<dbReference type="Proteomes" id="UP000544742">
    <property type="component" value="Unassembled WGS sequence"/>
</dbReference>
<organism evidence="1 2">
    <name type="scientific">Methanothrix soehngenii</name>
    <name type="common">Methanosaeta concilii</name>
    <dbReference type="NCBI Taxonomy" id="2223"/>
    <lineage>
        <taxon>Archaea</taxon>
        <taxon>Methanobacteriati</taxon>
        <taxon>Methanobacteriota</taxon>
        <taxon>Stenosarchaea group</taxon>
        <taxon>Methanomicrobia</taxon>
        <taxon>Methanotrichales</taxon>
        <taxon>Methanotrichaceae</taxon>
        <taxon>Methanothrix</taxon>
    </lineage>
</organism>
<feature type="non-terminal residue" evidence="1">
    <location>
        <position position="71"/>
    </location>
</feature>
<sequence>MIAMGLKDKIFGDKGSSSCCCGTRIVGLRQINVGGRSVGIMGLDEALQDFFKKGMKPEDSTGSELVEELKK</sequence>
<dbReference type="AlphaFoldDB" id="A0A7K4AIB4"/>
<accession>A0A7K4AIB4</accession>
<name>A0A7K4AIB4_METSH</name>
<evidence type="ECO:0000313" key="2">
    <source>
        <dbReference type="Proteomes" id="UP000544742"/>
    </source>
</evidence>
<proteinExistence type="predicted"/>
<protein>
    <submittedName>
        <fullName evidence="1">Uncharacterized protein</fullName>
    </submittedName>
</protein>
<gene>
    <name evidence="1" type="ORF">GX426_06060</name>
</gene>
<comment type="caution">
    <text evidence="1">The sequence shown here is derived from an EMBL/GenBank/DDBJ whole genome shotgun (WGS) entry which is preliminary data.</text>
</comment>